<dbReference type="GO" id="GO:0005737">
    <property type="term" value="C:cytoplasm"/>
    <property type="evidence" value="ECO:0007669"/>
    <property type="project" value="TreeGrafter"/>
</dbReference>
<keyword evidence="8" id="KW-0862">Zinc</keyword>
<evidence type="ECO:0000256" key="9">
    <source>
        <dbReference type="ARBA" id="ARBA00023163"/>
    </source>
</evidence>
<evidence type="ECO:0000256" key="6">
    <source>
        <dbReference type="ARBA" id="ARBA00022723"/>
    </source>
</evidence>
<dbReference type="Pfam" id="PF01807">
    <property type="entry name" value="Zn_ribbon_DnaG"/>
    <property type="match status" value="1"/>
</dbReference>
<keyword evidence="7" id="KW-0863">Zinc-finger</keyword>
<dbReference type="CDD" id="cd01029">
    <property type="entry name" value="TOPRIM_primases"/>
    <property type="match status" value="1"/>
</dbReference>
<comment type="caution">
    <text evidence="11">The sequence shown here is derived from an EMBL/GenBank/DDBJ whole genome shotgun (WGS) entry which is preliminary data.</text>
</comment>
<dbReference type="PROSITE" id="PS50880">
    <property type="entry name" value="TOPRIM"/>
    <property type="match status" value="1"/>
</dbReference>
<keyword evidence="1" id="KW-0240">DNA-directed RNA polymerase</keyword>
<evidence type="ECO:0000256" key="2">
    <source>
        <dbReference type="ARBA" id="ARBA00022515"/>
    </source>
</evidence>
<organism evidence="11 12">
    <name type="scientific">Sphingomonas endophytica</name>
    <dbReference type="NCBI Taxonomy" id="869719"/>
    <lineage>
        <taxon>Bacteria</taxon>
        <taxon>Pseudomonadati</taxon>
        <taxon>Pseudomonadota</taxon>
        <taxon>Alphaproteobacteria</taxon>
        <taxon>Sphingomonadales</taxon>
        <taxon>Sphingomonadaceae</taxon>
        <taxon>Sphingomonas</taxon>
    </lineage>
</organism>
<dbReference type="Pfam" id="PF13155">
    <property type="entry name" value="Toprim_2"/>
    <property type="match status" value="1"/>
</dbReference>
<evidence type="ECO:0000256" key="1">
    <source>
        <dbReference type="ARBA" id="ARBA00022478"/>
    </source>
</evidence>
<dbReference type="GO" id="GO:0008270">
    <property type="term" value="F:zinc ion binding"/>
    <property type="evidence" value="ECO:0007669"/>
    <property type="project" value="UniProtKB-KW"/>
</dbReference>
<evidence type="ECO:0000256" key="8">
    <source>
        <dbReference type="ARBA" id="ARBA00022833"/>
    </source>
</evidence>
<dbReference type="GO" id="GO:1990077">
    <property type="term" value="C:primosome complex"/>
    <property type="evidence" value="ECO:0007669"/>
    <property type="project" value="UniProtKB-KW"/>
</dbReference>
<dbReference type="GO" id="GO:0003899">
    <property type="term" value="F:DNA-directed RNA polymerase activity"/>
    <property type="evidence" value="ECO:0007669"/>
    <property type="project" value="InterPro"/>
</dbReference>
<dbReference type="InterPro" id="IPR050219">
    <property type="entry name" value="DnaG_primase"/>
</dbReference>
<dbReference type="InterPro" id="IPR036977">
    <property type="entry name" value="DNA_primase_Znf_CHC2"/>
</dbReference>
<dbReference type="SMART" id="SM00400">
    <property type="entry name" value="ZnF_CHCC"/>
    <property type="match status" value="1"/>
</dbReference>
<dbReference type="Gene3D" id="3.90.580.10">
    <property type="entry name" value="Zinc finger, CHC2-type domain"/>
    <property type="match status" value="1"/>
</dbReference>
<dbReference type="GO" id="GO:0006269">
    <property type="term" value="P:DNA replication, synthesis of primer"/>
    <property type="evidence" value="ECO:0007669"/>
    <property type="project" value="UniProtKB-KW"/>
</dbReference>
<keyword evidence="4" id="KW-0548">Nucleotidyltransferase</keyword>
<keyword evidence="5" id="KW-0235">DNA replication</keyword>
<keyword evidence="2" id="KW-0639">Primosome</keyword>
<evidence type="ECO:0000259" key="10">
    <source>
        <dbReference type="PROSITE" id="PS50880"/>
    </source>
</evidence>
<gene>
    <name evidence="11" type="ORF">NS334_13565</name>
</gene>
<evidence type="ECO:0000256" key="4">
    <source>
        <dbReference type="ARBA" id="ARBA00022695"/>
    </source>
</evidence>
<protein>
    <recommendedName>
        <fullName evidence="10">Toprim domain-containing protein</fullName>
    </recommendedName>
</protein>
<accession>A0A147HYC5</accession>
<dbReference type="SUPFAM" id="SSF57783">
    <property type="entry name" value="Zinc beta-ribbon"/>
    <property type="match status" value="1"/>
</dbReference>
<dbReference type="PANTHER" id="PTHR30313">
    <property type="entry name" value="DNA PRIMASE"/>
    <property type="match status" value="1"/>
</dbReference>
<dbReference type="InterPro" id="IPR006171">
    <property type="entry name" value="TOPRIM_dom"/>
</dbReference>
<evidence type="ECO:0000256" key="5">
    <source>
        <dbReference type="ARBA" id="ARBA00022705"/>
    </source>
</evidence>
<proteinExistence type="predicted"/>
<dbReference type="InterPro" id="IPR034154">
    <property type="entry name" value="TOPRIM_DnaG/twinkle"/>
</dbReference>
<keyword evidence="9" id="KW-0804">Transcription</keyword>
<dbReference type="SUPFAM" id="SSF56731">
    <property type="entry name" value="DNA primase core"/>
    <property type="match status" value="1"/>
</dbReference>
<dbReference type="GO" id="GO:0000428">
    <property type="term" value="C:DNA-directed RNA polymerase complex"/>
    <property type="evidence" value="ECO:0007669"/>
    <property type="project" value="UniProtKB-KW"/>
</dbReference>
<keyword evidence="12" id="KW-1185">Reference proteome</keyword>
<dbReference type="PANTHER" id="PTHR30313:SF2">
    <property type="entry name" value="DNA PRIMASE"/>
    <property type="match status" value="1"/>
</dbReference>
<evidence type="ECO:0000256" key="7">
    <source>
        <dbReference type="ARBA" id="ARBA00022771"/>
    </source>
</evidence>
<reference evidence="11 12" key="1">
    <citation type="journal article" date="2016" name="Front. Microbiol.">
        <title>Genomic Resource of Rice Seed Associated Bacteria.</title>
        <authorList>
            <person name="Midha S."/>
            <person name="Bansal K."/>
            <person name="Sharma S."/>
            <person name="Kumar N."/>
            <person name="Patil P.P."/>
            <person name="Chaudhry V."/>
            <person name="Patil P.B."/>
        </authorList>
    </citation>
    <scope>NUCLEOTIDE SEQUENCE [LARGE SCALE GENOMIC DNA]</scope>
    <source>
        <strain evidence="11 12">NS334</strain>
    </source>
</reference>
<dbReference type="EMBL" id="LDTB01000059">
    <property type="protein sequence ID" value="KTT69955.1"/>
    <property type="molecule type" value="Genomic_DNA"/>
</dbReference>
<dbReference type="InterPro" id="IPR002694">
    <property type="entry name" value="Znf_CHC2"/>
</dbReference>
<dbReference type="Proteomes" id="UP000074310">
    <property type="component" value="Unassembled WGS sequence"/>
</dbReference>
<name>A0A147HYC5_9SPHN</name>
<dbReference type="AlphaFoldDB" id="A0A147HYC5"/>
<sequence length="316" mass="34615">MGLALGLAMPPGRRRSGRCPLPDHVDRDPSFWISPDGRRWKCFGCQRSGDALDLVRAARSCDLPAALEHFRDWRGSSAIALARVPAGPAVFEWPEPDPNVYARLLELSPLSERGRDYLASRAIAARVVEMSRVGEIAADRGAFDLLRREFGEDRLDSAGLLGGEPGGPRRPLFRGPALLFPFQEDGVPVALQARSLGGADARWMGLRGQRKRAYRLLGEDRMRGVWICEGVTDALTAAGLGHDALGMLGADAGLDDATLALLRGRDVYVVGDNDDRGRSFARRLLRLLSTHGIAADEFRVPTPFKDLNDWSMCFRG</sequence>
<dbReference type="PATRIC" id="fig|869719.3.peg.2706"/>
<keyword evidence="6" id="KW-0479">Metal-binding</keyword>
<dbReference type="GO" id="GO:0003677">
    <property type="term" value="F:DNA binding"/>
    <property type="evidence" value="ECO:0007669"/>
    <property type="project" value="InterPro"/>
</dbReference>
<evidence type="ECO:0000313" key="11">
    <source>
        <dbReference type="EMBL" id="KTT69955.1"/>
    </source>
</evidence>
<evidence type="ECO:0000313" key="12">
    <source>
        <dbReference type="Proteomes" id="UP000074310"/>
    </source>
</evidence>
<evidence type="ECO:0000256" key="3">
    <source>
        <dbReference type="ARBA" id="ARBA00022679"/>
    </source>
</evidence>
<keyword evidence="3" id="KW-0808">Transferase</keyword>
<dbReference type="Gene3D" id="3.40.1360.10">
    <property type="match status" value="1"/>
</dbReference>
<feature type="domain" description="Toprim" evidence="10">
    <location>
        <begin position="223"/>
        <end position="303"/>
    </location>
</feature>